<reference evidence="2" key="1">
    <citation type="submission" date="2016-11" db="EMBL/GenBank/DDBJ databases">
        <authorList>
            <person name="Varghese N."/>
            <person name="Submissions S."/>
        </authorList>
    </citation>
    <scope>NUCLEOTIDE SEQUENCE [LARGE SCALE GENOMIC DNA]</scope>
    <source>
        <strain evidence="2">DSM 2635</strain>
    </source>
</reference>
<sequence length="447" mass="52138">MSKIKELRFYRSGEVVRDIGIIYLNNIVDEMSKKGYKVKGELSSNMFKIKDFKEEDFIRFITIDKLDYGYFPYLRNSPKYGSNAQSVENFHSNFKKLIYIVAGINMKELSEQEKVLEEYQVSENICSICHNNLATDNDITHKTTSKPRVNSKYNYSFMGAENNMFSNYGNGNESVCFECEFLNLMYLLYVNTKQPRFIIYTEDLNLMNFLNYKMALEFKNLNQKSFYKRLSKHMNKRLRTYKISIDTNKGIILNLTNVIEVQNIERIIKYYDIIDRFNFSKEPSKRKEICKSYVISKNISSLENVLINNLIYIDEGEGKGLNKTKTLINVQAYLELLKMNDKGSGSMECKSKGNAFEELGVSLSGKIPEENKKTIMFKINQMMKSDDRTGLFQILVHLISVNELRIPNKFSYIIMKSSSNEIHYQIGRFMEGFLSSKNTEEGKVNDK</sequence>
<proteinExistence type="predicted"/>
<keyword evidence="2" id="KW-1185">Reference proteome</keyword>
<evidence type="ECO:0000313" key="2">
    <source>
        <dbReference type="Proteomes" id="UP000243255"/>
    </source>
</evidence>
<accession>A0A1M5RU67</accession>
<gene>
    <name evidence="1" type="ORF">SAMN04488530_13316</name>
</gene>
<evidence type="ECO:0000313" key="1">
    <source>
        <dbReference type="EMBL" id="SHH29578.1"/>
    </source>
</evidence>
<dbReference type="AlphaFoldDB" id="A0A1M5RU67"/>
<protein>
    <recommendedName>
        <fullName evidence="3">CRISPR-associated protein Cst1</fullName>
    </recommendedName>
</protein>
<dbReference type="Proteomes" id="UP000243255">
    <property type="component" value="Unassembled WGS sequence"/>
</dbReference>
<evidence type="ECO:0008006" key="3">
    <source>
        <dbReference type="Google" id="ProtNLM"/>
    </source>
</evidence>
<dbReference type="RefSeq" id="WP_073127126.1">
    <property type="nucleotide sequence ID" value="NZ_BAABCH010000084.1"/>
</dbReference>
<dbReference type="STRING" id="1121321.SAMN04488530_13316"/>
<dbReference type="OrthoDB" id="1747369at2"/>
<organism evidence="1 2">
    <name type="scientific">Asaccharospora irregularis DSM 2635</name>
    <dbReference type="NCBI Taxonomy" id="1121321"/>
    <lineage>
        <taxon>Bacteria</taxon>
        <taxon>Bacillati</taxon>
        <taxon>Bacillota</taxon>
        <taxon>Clostridia</taxon>
        <taxon>Peptostreptococcales</taxon>
        <taxon>Peptostreptococcaceae</taxon>
        <taxon>Asaccharospora</taxon>
    </lineage>
</organism>
<name>A0A1M5RU67_9FIRM</name>
<dbReference type="EMBL" id="FQWX01000033">
    <property type="protein sequence ID" value="SHH29578.1"/>
    <property type="molecule type" value="Genomic_DNA"/>
</dbReference>